<reference evidence="3" key="1">
    <citation type="submission" date="2025-08" db="UniProtKB">
        <authorList>
            <consortium name="RefSeq"/>
        </authorList>
    </citation>
    <scope>IDENTIFICATION</scope>
    <source>
        <tissue evidence="3">Young leaves</tissue>
    </source>
</reference>
<dbReference type="AlphaFoldDB" id="A0A8B7BRP6"/>
<feature type="region of interest" description="Disordered" evidence="1">
    <location>
        <begin position="1006"/>
        <end position="1061"/>
    </location>
</feature>
<evidence type="ECO:0000313" key="2">
    <source>
        <dbReference type="Proteomes" id="UP000228380"/>
    </source>
</evidence>
<feature type="compositionally biased region" description="Basic and acidic residues" evidence="1">
    <location>
        <begin position="1033"/>
        <end position="1047"/>
    </location>
</feature>
<feature type="compositionally biased region" description="Basic and acidic residues" evidence="1">
    <location>
        <begin position="96"/>
        <end position="112"/>
    </location>
</feature>
<dbReference type="RefSeq" id="XP_008783870.2">
    <property type="nucleotide sequence ID" value="XM_008785648.4"/>
</dbReference>
<proteinExistence type="predicted"/>
<feature type="compositionally biased region" description="Basic and acidic residues" evidence="1">
    <location>
        <begin position="132"/>
        <end position="234"/>
    </location>
</feature>
<dbReference type="PANTHER" id="PTHR34837:SF1">
    <property type="entry name" value="LOW PROTEIN: ZINC FINGER CCCH DOMAIN PROTEIN"/>
    <property type="match status" value="1"/>
</dbReference>
<feature type="compositionally biased region" description="Polar residues" evidence="1">
    <location>
        <begin position="54"/>
        <end position="65"/>
    </location>
</feature>
<feature type="compositionally biased region" description="Basic and acidic residues" evidence="1">
    <location>
        <begin position="503"/>
        <end position="523"/>
    </location>
</feature>
<feature type="compositionally biased region" description="Basic and acidic residues" evidence="1">
    <location>
        <begin position="845"/>
        <end position="856"/>
    </location>
</feature>
<evidence type="ECO:0000313" key="3">
    <source>
        <dbReference type="RefSeq" id="XP_008783870.2"/>
    </source>
</evidence>
<feature type="compositionally biased region" description="Basic and acidic residues" evidence="1">
    <location>
        <begin position="571"/>
        <end position="591"/>
    </location>
</feature>
<dbReference type="OrthoDB" id="1938945at2759"/>
<dbReference type="GeneID" id="103702975"/>
<feature type="compositionally biased region" description="Basic and acidic residues" evidence="1">
    <location>
        <begin position="14"/>
        <end position="51"/>
    </location>
</feature>
<feature type="compositionally biased region" description="Basic and acidic residues" evidence="1">
    <location>
        <begin position="427"/>
        <end position="447"/>
    </location>
</feature>
<dbReference type="PANTHER" id="PTHR34837">
    <property type="entry name" value="OS05G0595500 PROTEIN"/>
    <property type="match status" value="1"/>
</dbReference>
<protein>
    <submittedName>
        <fullName evidence="3">Uncharacterized protein LOC103702975</fullName>
    </submittedName>
</protein>
<feature type="region of interest" description="Disordered" evidence="1">
    <location>
        <begin position="631"/>
        <end position="692"/>
    </location>
</feature>
<gene>
    <name evidence="3" type="primary">LOC103702975</name>
</gene>
<name>A0A8B7BRP6_PHODC</name>
<feature type="compositionally biased region" description="Basic residues" evidence="1">
    <location>
        <begin position="1"/>
        <end position="13"/>
    </location>
</feature>
<feature type="compositionally biased region" description="Polar residues" evidence="1">
    <location>
        <begin position="532"/>
        <end position="550"/>
    </location>
</feature>
<feature type="region of interest" description="Disordered" evidence="1">
    <location>
        <begin position="1"/>
        <end position="591"/>
    </location>
</feature>
<accession>A0A8B7BRP6</accession>
<organism evidence="2 3">
    <name type="scientific">Phoenix dactylifera</name>
    <name type="common">Date palm</name>
    <dbReference type="NCBI Taxonomy" id="42345"/>
    <lineage>
        <taxon>Eukaryota</taxon>
        <taxon>Viridiplantae</taxon>
        <taxon>Streptophyta</taxon>
        <taxon>Embryophyta</taxon>
        <taxon>Tracheophyta</taxon>
        <taxon>Spermatophyta</taxon>
        <taxon>Magnoliopsida</taxon>
        <taxon>Liliopsida</taxon>
        <taxon>Arecaceae</taxon>
        <taxon>Coryphoideae</taxon>
        <taxon>Phoeniceae</taxon>
        <taxon>Phoenix</taxon>
    </lineage>
</organism>
<sequence>MPRSSRHRSHREHKYRERSDSEEDRNSRDPKERVEERDNGSRVSRDLESKKRTSSSVPQPSQGKDQTGAGGGYVSVEHGRKRKDREEDSAASDRLNGAREDDRVADLGHIDENFGLAESKKAPKSKLSAVASRERASRRPEGSAERYEDGSSKVELTKRRSEKDLSRDWSHRESISQCKDAKEKGRERGSEKDLSRDLSHRESSNQYKDAKEKERDRGLERDKKVHGSRHERPNDAGSWNQAAKTGFSEEERALKKDRELTEWQIRDELRNAELEKELEKPMRGGDGSADRDKWQSDGRDSDDRRLSSRDDCPRNESDRNERHRDERHKDGKYRDKHREDLDRDQRHRDDRHREELSSRDHTSNRSDSKRHRDENRISENRYKRSKPQDSDHGGSYFEDHSTKYKDSRERRRSFDENDAYGDSRPQSAKESHGDVDRARPDKIDSNRSNKRPKSSPSSVGHAIKDQSRHSLRQAEPARQELPSGERDHYSVATMGDLAGVSGGRDRTSDSRSLEKTKTKDHVASGEYLIETAASSKFGKTQRSDGRSPSVQLMEKSHSIDRQFLYRGGTRRSHDIEDVAKKSSSYRDQRDYPIADVRERKLLLKNPSMDDYSKAENCEHVPLGPSSFNRNDRFLGSLPGHLPPPQPVRHGIDSPVLGSYEEDNISQIGDRKSSSRYRKNSDLNTGRGQGSDWKSIPTWPSPVANSFPPFQHGPMPPGFPSSMQHFPAPSLFGMRPYMDVTHAHVRPFGWHNIMESPYPPQLQGWDGRNGVLGDDSHAYGRPEWDHQNRHLMDSRGWETSAATWKVQHGNLNIEISQPQESDYSTHSLPDEGWAGQSGNKSSSEQARSESSEIKRSIDAPSAKNAAEAPPETIDEKTPVPSKTAGDDRSRYCCNYLSKLDISVDLASPELYKQCLTLLGTRDPGVCNISKHGCHQNVNDVNKVVGKSPNNLLTSLFPTNTEAYFQRAMSLYKKQRDVAKAMFPVVTAKGEKDSLEVSDADKAKVIDEQPPEEMSLANANSCRSKEEEGSNVIAEAKDNVSADAKERKNTNANAPGDLSGDAKEQHSDVISDAVVFGEGSQACEAVRSECRVNLSRIPISPESTH</sequence>
<dbReference type="Proteomes" id="UP000228380">
    <property type="component" value="Unplaced"/>
</dbReference>
<feature type="region of interest" description="Disordered" evidence="1">
    <location>
        <begin position="817"/>
        <end position="885"/>
    </location>
</feature>
<dbReference type="KEGG" id="pda:103702975"/>
<feature type="compositionally biased region" description="Polar residues" evidence="1">
    <location>
        <begin position="817"/>
        <end position="826"/>
    </location>
</feature>
<evidence type="ECO:0000256" key="1">
    <source>
        <dbReference type="SAM" id="MobiDB-lite"/>
    </source>
</evidence>
<keyword evidence="2" id="KW-1185">Reference proteome</keyword>
<feature type="compositionally biased region" description="Basic and acidic residues" evidence="1">
    <location>
        <begin position="475"/>
        <end position="489"/>
    </location>
</feature>
<feature type="compositionally biased region" description="Basic and acidic residues" evidence="1">
    <location>
        <begin position="247"/>
        <end position="415"/>
    </location>
</feature>